<comment type="caution">
    <text evidence="3">The sequence shown here is derived from an EMBL/GenBank/DDBJ whole genome shotgun (WGS) entry which is preliminary data.</text>
</comment>
<gene>
    <name evidence="3" type="ORF">D4741_20010</name>
</gene>
<organism evidence="3 4">
    <name type="scientific">Pseudoalteromonas gelatinilytica</name>
    <dbReference type="NCBI Taxonomy" id="1703256"/>
    <lineage>
        <taxon>Bacteria</taxon>
        <taxon>Pseudomonadati</taxon>
        <taxon>Pseudomonadota</taxon>
        <taxon>Gammaproteobacteria</taxon>
        <taxon>Alteromonadales</taxon>
        <taxon>Pseudoalteromonadaceae</taxon>
        <taxon>Pseudoalteromonas</taxon>
    </lineage>
</organism>
<dbReference type="InterPro" id="IPR010095">
    <property type="entry name" value="Cas12f1-like_TNB"/>
</dbReference>
<keyword evidence="1" id="KW-0238">DNA-binding</keyword>
<dbReference type="Proteomes" id="UP000265938">
    <property type="component" value="Unassembled WGS sequence"/>
</dbReference>
<evidence type="ECO:0000313" key="4">
    <source>
        <dbReference type="Proteomes" id="UP000265938"/>
    </source>
</evidence>
<protein>
    <submittedName>
        <fullName evidence="3">Transposase</fullName>
    </submittedName>
</protein>
<reference evidence="3 4" key="1">
    <citation type="submission" date="2018-09" db="EMBL/GenBank/DDBJ databases">
        <title>Identification of marine bacteria producing industrial enzymes.</title>
        <authorList>
            <person name="Cheng T.H."/>
            <person name="Saidin J."/>
            <person name="Muhd D.D."/>
            <person name="Isa M.N.M."/>
            <person name="Bakar M.F.A."/>
            <person name="Ismail N."/>
        </authorList>
    </citation>
    <scope>NUCLEOTIDE SEQUENCE [LARGE SCALE GENOMIC DNA]</scope>
    <source>
        <strain evidence="3 4">MNAD 1.6</strain>
    </source>
</reference>
<dbReference type="PANTHER" id="PTHR30405:SF11">
    <property type="entry name" value="RNA-GUIDED DNA ENDONUCLEASE RV2885C-RELATED"/>
    <property type="match status" value="1"/>
</dbReference>
<sequence length="444" mass="51398">MDVGTVVKMTRCRIEQDDELYKVLDDLRYMIYRIKNKATSMAWDWEQFSFGYHERFGEYPVAKEVVGKNVSRDAYQHVKGLGEEFSSSFVDTAVEEASKHFKNHRSAILRGKEGIPVYRSDTSFTIRHTQIKGLKKEQRDKYSGLFTLLSPKGSKVREQASTRYLFKIRSGGSSSAILDRILEGTYSLCDSKIVYEKKKRHYFLLVTYKFEAQKIEMNPERVMGVDVGFAVPATIAITDNPYACHFVGDAREVLAFEQRVLGTRRALYRSRSRAGDGSRGHGRKTLMKPTEVINSKVANFKATKNHEWSKFIVDYAVRHGVSTIQLENLEKIAEESPFLKRWTYYDLQQKIAYKAKEYGIKVIRVSPDYTSARCNKCGAIHRKQERTLWRPKQSQFNCLHCHHRDHADRNAARNLAIPNIDQIIKAEKVEWTSYWTNVYKNPPA</sequence>
<dbReference type="EMBL" id="QYSE01000009">
    <property type="protein sequence ID" value="RJF32058.1"/>
    <property type="molecule type" value="Genomic_DNA"/>
</dbReference>
<dbReference type="NCBIfam" id="NF040570">
    <property type="entry name" value="guided_TnpB"/>
    <property type="match status" value="1"/>
</dbReference>
<dbReference type="GO" id="GO:0003677">
    <property type="term" value="F:DNA binding"/>
    <property type="evidence" value="ECO:0007669"/>
    <property type="project" value="UniProtKB-KW"/>
</dbReference>
<name>A0A3A3EWL2_9GAMM</name>
<dbReference type="NCBIfam" id="TIGR01766">
    <property type="entry name" value="IS200/IS605 family accessory protein TnpB-like domain"/>
    <property type="match status" value="1"/>
</dbReference>
<evidence type="ECO:0000256" key="1">
    <source>
        <dbReference type="ARBA" id="ARBA00023125"/>
    </source>
</evidence>
<evidence type="ECO:0000259" key="2">
    <source>
        <dbReference type="Pfam" id="PF07282"/>
    </source>
</evidence>
<proteinExistence type="predicted"/>
<evidence type="ECO:0000313" key="3">
    <source>
        <dbReference type="EMBL" id="RJF32058.1"/>
    </source>
</evidence>
<dbReference type="PANTHER" id="PTHR30405">
    <property type="entry name" value="TRANSPOSASE"/>
    <property type="match status" value="1"/>
</dbReference>
<accession>A0A3A3EWL2</accession>
<feature type="domain" description="Cas12f1-like TNB" evidence="2">
    <location>
        <begin position="344"/>
        <end position="415"/>
    </location>
</feature>
<dbReference type="Pfam" id="PF07282">
    <property type="entry name" value="Cas12f1-like_TNB"/>
    <property type="match status" value="1"/>
</dbReference>
<dbReference type="AlphaFoldDB" id="A0A3A3EWL2"/>
<dbReference type="InterPro" id="IPR051399">
    <property type="entry name" value="RNA-guided_DNA_endo/Transpos"/>
</dbReference>